<dbReference type="InterPro" id="IPR029044">
    <property type="entry name" value="Nucleotide-diphossugar_trans"/>
</dbReference>
<accession>A0A6I0LZD7</accession>
<dbReference type="InterPro" id="IPR001173">
    <property type="entry name" value="Glyco_trans_2-like"/>
</dbReference>
<dbReference type="PANTHER" id="PTHR22916">
    <property type="entry name" value="GLYCOSYLTRANSFERASE"/>
    <property type="match status" value="1"/>
</dbReference>
<sequence>MTPKISIIMPVYNAEQYLQRAINSILAQTFQDWELICINDGSTDGSQAILDEYASKDVRVKIKAKLNEGVAIARQLGVDSATAEYSIHFDSDDWAEPTMLEEMYQKAKAEDADVLISDFYINSGKEETISSQKPLSLDAESMLKGICGNLMGSCWNKLIKTELFVKYHLSFTRGINYCEDRLLFIKLYLNSGIKTAYLPKAYYHYWVNNSSITHNVSSNIFNGLVKYRDEIHALLPNDESFFTNFKSQTDLSIFHAGFMYGHYDINMIKQKFQKVRRTAYNNKSLRWKLGYLCIDLGLYSFARKLIRH</sequence>
<dbReference type="PANTHER" id="PTHR22916:SF51">
    <property type="entry name" value="GLYCOSYLTRANSFERASE EPSH-RELATED"/>
    <property type="match status" value="1"/>
</dbReference>
<gene>
    <name evidence="4" type="ORF">GAP48_12175</name>
</gene>
<proteinExistence type="predicted"/>
<reference evidence="4 5" key="1">
    <citation type="journal article" date="2019" name="Nat. Med.">
        <title>A library of human gut bacterial isolates paired with longitudinal multiomics data enables mechanistic microbiome research.</title>
        <authorList>
            <person name="Poyet M."/>
            <person name="Groussin M."/>
            <person name="Gibbons S.M."/>
            <person name="Avila-Pacheco J."/>
            <person name="Jiang X."/>
            <person name="Kearney S.M."/>
            <person name="Perrotta A.R."/>
            <person name="Berdy B."/>
            <person name="Zhao S."/>
            <person name="Lieberman T.D."/>
            <person name="Swanson P.K."/>
            <person name="Smith M."/>
            <person name="Roesemann S."/>
            <person name="Alexander J.E."/>
            <person name="Rich S.A."/>
            <person name="Livny J."/>
            <person name="Vlamakis H."/>
            <person name="Clish C."/>
            <person name="Bullock K."/>
            <person name="Deik A."/>
            <person name="Scott J."/>
            <person name="Pierce K.A."/>
            <person name="Xavier R.J."/>
            <person name="Alm E.J."/>
        </authorList>
    </citation>
    <scope>NUCLEOTIDE SEQUENCE [LARGE SCALE GENOMIC DNA]</scope>
    <source>
        <strain evidence="4 5">BIOML-A3</strain>
    </source>
</reference>
<dbReference type="Pfam" id="PF00535">
    <property type="entry name" value="Glycos_transf_2"/>
    <property type="match status" value="1"/>
</dbReference>
<dbReference type="AlphaFoldDB" id="A0A6I0LZD7"/>
<dbReference type="EMBL" id="WCTJ01000018">
    <property type="protein sequence ID" value="KAB4252634.1"/>
    <property type="molecule type" value="Genomic_DNA"/>
</dbReference>
<dbReference type="SUPFAM" id="SSF53448">
    <property type="entry name" value="Nucleotide-diphospho-sugar transferases"/>
    <property type="match status" value="1"/>
</dbReference>
<evidence type="ECO:0000313" key="5">
    <source>
        <dbReference type="Proteomes" id="UP000487989"/>
    </source>
</evidence>
<evidence type="ECO:0000256" key="1">
    <source>
        <dbReference type="ARBA" id="ARBA00022676"/>
    </source>
</evidence>
<keyword evidence="1" id="KW-0328">Glycosyltransferase</keyword>
<name>A0A6I0LZD7_BACUN</name>
<evidence type="ECO:0000256" key="2">
    <source>
        <dbReference type="ARBA" id="ARBA00022679"/>
    </source>
</evidence>
<evidence type="ECO:0000313" key="4">
    <source>
        <dbReference type="EMBL" id="KAB4252634.1"/>
    </source>
</evidence>
<protein>
    <submittedName>
        <fullName evidence="4">Glycosyltransferase family 2 protein</fullName>
    </submittedName>
</protein>
<organism evidence="4 5">
    <name type="scientific">Bacteroides uniformis</name>
    <dbReference type="NCBI Taxonomy" id="820"/>
    <lineage>
        <taxon>Bacteria</taxon>
        <taxon>Pseudomonadati</taxon>
        <taxon>Bacteroidota</taxon>
        <taxon>Bacteroidia</taxon>
        <taxon>Bacteroidales</taxon>
        <taxon>Bacteroidaceae</taxon>
        <taxon>Bacteroides</taxon>
    </lineage>
</organism>
<dbReference type="GO" id="GO:0016758">
    <property type="term" value="F:hexosyltransferase activity"/>
    <property type="evidence" value="ECO:0007669"/>
    <property type="project" value="UniProtKB-ARBA"/>
</dbReference>
<evidence type="ECO:0000259" key="3">
    <source>
        <dbReference type="Pfam" id="PF00535"/>
    </source>
</evidence>
<dbReference type="Gene3D" id="3.90.550.10">
    <property type="entry name" value="Spore Coat Polysaccharide Biosynthesis Protein SpsA, Chain A"/>
    <property type="match status" value="1"/>
</dbReference>
<dbReference type="Proteomes" id="UP000487989">
    <property type="component" value="Unassembled WGS sequence"/>
</dbReference>
<feature type="domain" description="Glycosyltransferase 2-like" evidence="3">
    <location>
        <begin position="6"/>
        <end position="134"/>
    </location>
</feature>
<keyword evidence="2 4" id="KW-0808">Transferase</keyword>
<dbReference type="CDD" id="cd00761">
    <property type="entry name" value="Glyco_tranf_GTA_type"/>
    <property type="match status" value="1"/>
</dbReference>
<dbReference type="RefSeq" id="WP_151881700.1">
    <property type="nucleotide sequence ID" value="NZ_WCTH01000041.1"/>
</dbReference>
<comment type="caution">
    <text evidence="4">The sequence shown here is derived from an EMBL/GenBank/DDBJ whole genome shotgun (WGS) entry which is preliminary data.</text>
</comment>